<dbReference type="Gene3D" id="3.40.50.150">
    <property type="entry name" value="Vaccinia Virus protein VP39"/>
    <property type="match status" value="1"/>
</dbReference>
<gene>
    <name evidence="2" type="ORF">GCM10010191_25480</name>
</gene>
<dbReference type="SUPFAM" id="SSF53335">
    <property type="entry name" value="S-adenosyl-L-methionine-dependent methyltransferases"/>
    <property type="match status" value="1"/>
</dbReference>
<evidence type="ECO:0000313" key="2">
    <source>
        <dbReference type="EMBL" id="GAA2414409.1"/>
    </source>
</evidence>
<dbReference type="CDD" id="cd02440">
    <property type="entry name" value="AdoMet_MTases"/>
    <property type="match status" value="1"/>
</dbReference>
<feature type="transmembrane region" description="Helical" evidence="1">
    <location>
        <begin position="15"/>
        <end position="32"/>
    </location>
</feature>
<evidence type="ECO:0000313" key="3">
    <source>
        <dbReference type="Proteomes" id="UP001501231"/>
    </source>
</evidence>
<feature type="transmembrane region" description="Helical" evidence="1">
    <location>
        <begin position="232"/>
        <end position="251"/>
    </location>
</feature>
<dbReference type="Pfam" id="PF13489">
    <property type="entry name" value="Methyltransf_23"/>
    <property type="match status" value="1"/>
</dbReference>
<dbReference type="RefSeq" id="WP_344589049.1">
    <property type="nucleotide sequence ID" value="NZ_BAAARW010000011.1"/>
</dbReference>
<evidence type="ECO:0008006" key="4">
    <source>
        <dbReference type="Google" id="ProtNLM"/>
    </source>
</evidence>
<sequence>MTVGAAAVVPGEPGPWLPLLVGAGVLLNALRLRGRVASLPRVSPAGRDEPLRWGTGSREPEGPYGPYELLTAEKAVLSGQVRRAALAHARAHDLQILDLIPADLPVERALDLARNLDLKKHRDDSLATGCGAGFATVVAGDVLGRAEVQPGPLGSADYGAVTARLRQYAQPRRQGKGFAADLAVVSCRTTPRASGSAARRAWLGGLGVPILPTLGGSMLGYVLVWLALAGNVTWGAFAVAAYCATPYVVFVKTPLTPRDLHRSVLLRLVQTPWNWWQTLRAPKTGGQQERARQTAQAREYYRVELIGGTSRFFDVPRDDCPWCGGKSLDKHLTSRDVVQGKPGRFTLDRCSECGHIFQNPRLNKAGLEFYYRDAYDGLGAEASELLFATQGDSYRARAELAAVNLGPRTWLDVGAGHGHFCRAAKTILPETVFDGLDLGAGVEAGVRRGWLRRAYRGRLPELVDELAGRYDIVSMHHYLEHTPDPFRELDAAVKILGSGGHLLIELPDPESRVARLLGRFWGSWLQPQHLHMIPIGNLEQALAARGMRIVARERRRARQRHDLAFSVLTTLTACAPSPARPWAPPVGRHRLARPAGRALRAAGVACAGPLLATALLLDRTLLPLVPRTSNAYRLLARKDEG</sequence>
<comment type="caution">
    <text evidence="2">The sequence shown here is derived from an EMBL/GenBank/DDBJ whole genome shotgun (WGS) entry which is preliminary data.</text>
</comment>
<accession>A0ABN3IW99</accession>
<reference evidence="2 3" key="1">
    <citation type="journal article" date="2019" name="Int. J. Syst. Evol. Microbiol.">
        <title>The Global Catalogue of Microorganisms (GCM) 10K type strain sequencing project: providing services to taxonomists for standard genome sequencing and annotation.</title>
        <authorList>
            <consortium name="The Broad Institute Genomics Platform"/>
            <consortium name="The Broad Institute Genome Sequencing Center for Infectious Disease"/>
            <person name="Wu L."/>
            <person name="Ma J."/>
        </authorList>
    </citation>
    <scope>NUCLEOTIDE SEQUENCE [LARGE SCALE GENOMIC DNA]</scope>
    <source>
        <strain evidence="2 3">JCM 3325</strain>
    </source>
</reference>
<feature type="transmembrane region" description="Helical" evidence="1">
    <location>
        <begin position="598"/>
        <end position="617"/>
    </location>
</feature>
<organism evidence="2 3">
    <name type="scientific">Actinomadura vinacea</name>
    <dbReference type="NCBI Taxonomy" id="115336"/>
    <lineage>
        <taxon>Bacteria</taxon>
        <taxon>Bacillati</taxon>
        <taxon>Actinomycetota</taxon>
        <taxon>Actinomycetes</taxon>
        <taxon>Streptosporangiales</taxon>
        <taxon>Thermomonosporaceae</taxon>
        <taxon>Actinomadura</taxon>
    </lineage>
</organism>
<dbReference type="InterPro" id="IPR029063">
    <property type="entry name" value="SAM-dependent_MTases_sf"/>
</dbReference>
<keyword evidence="3" id="KW-1185">Reference proteome</keyword>
<keyword evidence="1" id="KW-1133">Transmembrane helix</keyword>
<keyword evidence="1" id="KW-0812">Transmembrane</keyword>
<dbReference type="EMBL" id="BAAARW010000011">
    <property type="protein sequence ID" value="GAA2414409.1"/>
    <property type="molecule type" value="Genomic_DNA"/>
</dbReference>
<keyword evidence="1" id="KW-0472">Membrane</keyword>
<protein>
    <recommendedName>
        <fullName evidence="4">Class I SAM-dependent methyltransferase</fullName>
    </recommendedName>
</protein>
<evidence type="ECO:0000256" key="1">
    <source>
        <dbReference type="SAM" id="Phobius"/>
    </source>
</evidence>
<name>A0ABN3IW99_9ACTN</name>
<feature type="transmembrane region" description="Helical" evidence="1">
    <location>
        <begin position="201"/>
        <end position="226"/>
    </location>
</feature>
<proteinExistence type="predicted"/>
<dbReference type="Proteomes" id="UP001501231">
    <property type="component" value="Unassembled WGS sequence"/>
</dbReference>